<dbReference type="InterPro" id="IPR029058">
    <property type="entry name" value="AB_hydrolase_fold"/>
</dbReference>
<protein>
    <recommendedName>
        <fullName evidence="2">Peptidase S9 prolyl oligopeptidase catalytic domain-containing protein</fullName>
    </recommendedName>
</protein>
<gene>
    <name evidence="3" type="ORF">B9Q12_01930</name>
</gene>
<feature type="domain" description="Peptidase S9 prolyl oligopeptidase catalytic" evidence="2">
    <location>
        <begin position="365"/>
        <end position="571"/>
    </location>
</feature>
<dbReference type="PANTHER" id="PTHR42776:SF27">
    <property type="entry name" value="DIPEPTIDYL PEPTIDASE FAMILY MEMBER 6"/>
    <property type="match status" value="1"/>
</dbReference>
<evidence type="ECO:0000259" key="2">
    <source>
        <dbReference type="Pfam" id="PF00326"/>
    </source>
</evidence>
<dbReference type="SUPFAM" id="SSF82171">
    <property type="entry name" value="DPP6 N-terminal domain-like"/>
    <property type="match status" value="1"/>
</dbReference>
<dbReference type="SUPFAM" id="SSF53474">
    <property type="entry name" value="alpha/beta-Hydrolases"/>
    <property type="match status" value="1"/>
</dbReference>
<dbReference type="EMBL" id="NEXN01000032">
    <property type="protein sequence ID" value="PSO04694.1"/>
    <property type="molecule type" value="Genomic_DNA"/>
</dbReference>
<dbReference type="GO" id="GO:0006508">
    <property type="term" value="P:proteolysis"/>
    <property type="evidence" value="ECO:0007669"/>
    <property type="project" value="InterPro"/>
</dbReference>
<dbReference type="AlphaFoldDB" id="A0A2R6C1F3"/>
<organism evidence="3 4">
    <name type="scientific">Candidatus Marsarchaeota G2 archaeon ECH_B_SAG-G06</name>
    <dbReference type="NCBI Taxonomy" id="1978166"/>
    <lineage>
        <taxon>Archaea</taxon>
        <taxon>Candidatus Marsarchaeota</taxon>
        <taxon>Candidatus Marsarchaeota group 2</taxon>
    </lineage>
</organism>
<reference evidence="3 4" key="1">
    <citation type="submission" date="2017-04" db="EMBL/GenBank/DDBJ databases">
        <title>Novel microbial lineages endemic to geothermal iron-oxide mats fill important gaps in the evolutionary history of Archaea.</title>
        <authorList>
            <person name="Jay Z.J."/>
            <person name="Beam J.P."/>
            <person name="Dlakic M."/>
            <person name="Rusch D.B."/>
            <person name="Kozubal M.A."/>
            <person name="Inskeep W.P."/>
        </authorList>
    </citation>
    <scope>NUCLEOTIDE SEQUENCE [LARGE SCALE GENOMIC DNA]</scope>
    <source>
        <strain evidence="3">ECH_B_SAG-G06</strain>
    </source>
</reference>
<proteinExistence type="predicted"/>
<comment type="caution">
    <text evidence="3">The sequence shown here is derived from an EMBL/GenBank/DDBJ whole genome shotgun (WGS) entry which is preliminary data.</text>
</comment>
<dbReference type="Gene3D" id="3.40.50.1820">
    <property type="entry name" value="alpha/beta hydrolase"/>
    <property type="match status" value="1"/>
</dbReference>
<dbReference type="Pfam" id="PF00326">
    <property type="entry name" value="Peptidase_S9"/>
    <property type="match status" value="1"/>
</dbReference>
<keyword evidence="1" id="KW-0378">Hydrolase</keyword>
<dbReference type="InterPro" id="IPR001375">
    <property type="entry name" value="Peptidase_S9_cat"/>
</dbReference>
<evidence type="ECO:0000256" key="1">
    <source>
        <dbReference type="ARBA" id="ARBA00022801"/>
    </source>
</evidence>
<sequence length="571" mass="65048">MLEHYDIVRFFSFRSAHSAVYDGRFVYYVSDASGSPELWRTTLECEHEQLTFLGGVSNPKAQNGRVVFQYDPVGSEQFKLLCVDQTGKVSVVKEHKHAIFRLGDFKAGVLAYASNVRDRRFFDTYILAKEEKMVFECDGTSQPHALSDDGTKLLLTVMNTNLDSSLFLVDLQSGDKKELLPHQDETTFSSPTFGDDGLIYVCTNYQDEFLQPCAINPVTGEHKILQKENYDCELIAKKGDCVTNTRNVEGYSELHVVKAGTQTKKFFEGTISELKFLSSELCITLSTYDSNTNVYILKDSLKRVTHASRGYYGEVVKPQLVRYTSFDGLSIPAFVYIPKTEKPESGYPTIVYVHGGPESQKRVEYDAQIQFFVYKGYAVVTPNVRGSTGYGKRYTHLDDVEKRLDSVKDLVSLVEWMKRDGRFDTKRVCIMGRSYGGYMVLAALAFYPELWKCGVEAVGIANLETFLKNTAPWRRKLRECEYGSLENHLEILRKLSPIHYVERINAPLLVQHGKNDPRVPFSESLEIVQQIKNRGGVAELVTFDDEGHSNQNIRNRIEWAKSVVRFLERYL</sequence>
<dbReference type="GO" id="GO:0004252">
    <property type="term" value="F:serine-type endopeptidase activity"/>
    <property type="evidence" value="ECO:0007669"/>
    <property type="project" value="InterPro"/>
</dbReference>
<dbReference type="PRINTS" id="PR00862">
    <property type="entry name" value="PROLIGOPTASE"/>
</dbReference>
<evidence type="ECO:0000313" key="4">
    <source>
        <dbReference type="Proteomes" id="UP000240582"/>
    </source>
</evidence>
<evidence type="ECO:0000313" key="3">
    <source>
        <dbReference type="EMBL" id="PSO04694.1"/>
    </source>
</evidence>
<dbReference type="Proteomes" id="UP000240582">
    <property type="component" value="Unassembled WGS sequence"/>
</dbReference>
<dbReference type="InterPro" id="IPR002470">
    <property type="entry name" value="Peptidase_S9A"/>
</dbReference>
<name>A0A2R6C1F3_9ARCH</name>
<dbReference type="PANTHER" id="PTHR42776">
    <property type="entry name" value="SERINE PEPTIDASE S9 FAMILY MEMBER"/>
    <property type="match status" value="1"/>
</dbReference>
<accession>A0A2R6C1F3</accession>